<evidence type="ECO:0000259" key="12">
    <source>
        <dbReference type="Pfam" id="PF08646"/>
    </source>
</evidence>
<dbReference type="Gene3D" id="2.40.50.140">
    <property type="entry name" value="Nucleic acid-binding proteins"/>
    <property type="match status" value="1"/>
</dbReference>
<evidence type="ECO:0000256" key="2">
    <source>
        <dbReference type="ARBA" id="ARBA00004496"/>
    </source>
</evidence>
<dbReference type="InterPro" id="IPR012340">
    <property type="entry name" value="NA-bd_OB-fold"/>
</dbReference>
<evidence type="ECO:0000256" key="3">
    <source>
        <dbReference type="ARBA" id="ARBA00022490"/>
    </source>
</evidence>
<dbReference type="GO" id="GO:0005634">
    <property type="term" value="C:nucleus"/>
    <property type="evidence" value="ECO:0007669"/>
    <property type="project" value="UniProtKB-SubCell"/>
</dbReference>
<evidence type="ECO:0000256" key="1">
    <source>
        <dbReference type="ARBA" id="ARBA00004123"/>
    </source>
</evidence>
<gene>
    <name evidence="14" type="primary">LOC102839575</name>
</gene>
<dbReference type="InterPro" id="IPR013955">
    <property type="entry name" value="Rep_factor-A_C"/>
</dbReference>
<feature type="compositionally biased region" description="Polar residues" evidence="11">
    <location>
        <begin position="526"/>
        <end position="536"/>
    </location>
</feature>
<evidence type="ECO:0000256" key="10">
    <source>
        <dbReference type="ARBA" id="ARBA00075896"/>
    </source>
</evidence>
<keyword evidence="6" id="KW-0539">Nucleus</keyword>
<feature type="region of interest" description="Disordered" evidence="11">
    <location>
        <begin position="505"/>
        <end position="536"/>
    </location>
</feature>
<dbReference type="CTD" id="220042"/>
<proteinExistence type="predicted"/>
<sequence length="1002" mass="112663">MPVEEPKPQCEHMSRRKFLLASVLALQNSSFIYPSCQKCFSRIILVSKRFTCPKCGCTSEAENASYRYKLSLKVAESNKLFGITVFGSCLDTFFGLTATALHRYIEDPNEIPKTLDRDTTQNLLTKAVETCFVGQNFIFGVTNFENPGSDSRKFFQQCPDRKREVKALVASQIVLPDPSVAGFTVIDYFHQLLKPSNLKEFHHGTQADSDILALGLSTSELSNLYGSDSSSCFFESRGGVHFSRFWKSSLELTSIVSQLTDDDDDFPASEQRAIGALHQNRKRMSFAEITGSSSYHDPIQNSWSLLSYMDKKSKAEKLGEELDLQATHLSAVCSNHHETGVADSNLFPLKVQEPLEPHNAKSFHGAIELKNEYSQPELTGHQHHDPDTPSSLQERAACCSPSSLKLEEIAGGSQDCGPEIWDDLPFSESLNKFLAAIESDVAKTPTDARSRKHYLDTDIDKLHTDHIRLSVTPQKTTGALHKPPIALRSSQATVKAKANKDNFLSKFEANPSPNPQKESQPDHIAETTSVSANRRQSSDYVLPNTYLSALIRSTKDLETTVTTHKKTTRIQPKRAEILPWSNTSENDISFFNIKYTNREKSLLEMSKNLTTLCSTKCSDALDVCSLEKKQYDRWPEYPDDSFTICRQLTYPLESFCNSTNTSTSTLKEMPHGPINNNVKQSYSPCHECSYNASADLFDVSGKEMDITTEITKKSQDVLLQWEKSLVESHHAESDFSLRLLSENSSQISQKLALQNVSAPVCPKTCSSLHFQSDSEYEFEDSEDFVPYSQSTPVSRFYQARIHGIKTAFEKLPAFYSDLDINSRKTRIPSESHTQQATPNGPKTKTAKVQTCRSSVISSGTQPVILTRWPFTECLETDIDEWVPPTTKKEFLSKNRQLRTMGLRKCPAACNSPDLKELPRKKLKHVKQRMDKCLIKELNLNNKLLTVVKKQKTSEYNCEHSGWISRESVFEHGSCSECCLPFSKNWPSSSPETNSAWSPELFS</sequence>
<dbReference type="Proteomes" id="UP000504623">
    <property type="component" value="Unplaced"/>
</dbReference>
<keyword evidence="5" id="KW-0338">Growth arrest</keyword>
<evidence type="ECO:0000256" key="4">
    <source>
        <dbReference type="ARBA" id="ARBA00022703"/>
    </source>
</evidence>
<feature type="domain" description="Replication factor A C-terminal" evidence="12">
    <location>
        <begin position="21"/>
        <end position="110"/>
    </location>
</feature>
<dbReference type="PANTHER" id="PTHR35537:SF1">
    <property type="entry name" value="DNA DAMAGE-INDUCED APOPTOSIS SUPPRESSOR PROTEIN"/>
    <property type="match status" value="1"/>
</dbReference>
<organism evidence="13 14">
    <name type="scientific">Chrysochloris asiatica</name>
    <name type="common">Cape golden mole</name>
    <dbReference type="NCBI Taxonomy" id="185453"/>
    <lineage>
        <taxon>Eukaryota</taxon>
        <taxon>Metazoa</taxon>
        <taxon>Chordata</taxon>
        <taxon>Craniata</taxon>
        <taxon>Vertebrata</taxon>
        <taxon>Euteleostomi</taxon>
        <taxon>Mammalia</taxon>
        <taxon>Eutheria</taxon>
        <taxon>Afrotheria</taxon>
        <taxon>Chrysochloridae</taxon>
        <taxon>Chrysochlorinae</taxon>
        <taxon>Chrysochloris</taxon>
    </lineage>
</organism>
<dbReference type="Pfam" id="PF08646">
    <property type="entry name" value="Rep_fac-A_C"/>
    <property type="match status" value="1"/>
</dbReference>
<name>A0A9B0TQG0_CHRAS</name>
<evidence type="ECO:0000256" key="9">
    <source>
        <dbReference type="ARBA" id="ARBA00069059"/>
    </source>
</evidence>
<dbReference type="FunFam" id="2.40.50.140:FF:000217">
    <property type="entry name" value="DNA damage induced apoptosis suppressor"/>
    <property type="match status" value="1"/>
</dbReference>
<evidence type="ECO:0000313" key="13">
    <source>
        <dbReference type="Proteomes" id="UP000504623"/>
    </source>
</evidence>
<dbReference type="SUPFAM" id="SSF50249">
    <property type="entry name" value="Nucleic acid-binding proteins"/>
    <property type="match status" value="1"/>
</dbReference>
<dbReference type="GO" id="GO:0051726">
    <property type="term" value="P:regulation of cell cycle"/>
    <property type="evidence" value="ECO:0007669"/>
    <property type="project" value="UniProtKB-KW"/>
</dbReference>
<evidence type="ECO:0000256" key="8">
    <source>
        <dbReference type="ARBA" id="ARBA00053253"/>
    </source>
</evidence>
<dbReference type="GO" id="GO:0005737">
    <property type="term" value="C:cytoplasm"/>
    <property type="evidence" value="ECO:0007669"/>
    <property type="project" value="UniProtKB-SubCell"/>
</dbReference>
<reference evidence="14" key="1">
    <citation type="submission" date="2025-08" db="UniProtKB">
        <authorList>
            <consortium name="RefSeq"/>
        </authorList>
    </citation>
    <scope>IDENTIFICATION</scope>
    <source>
        <tissue evidence="14">Spleen</tissue>
    </source>
</reference>
<evidence type="ECO:0000256" key="5">
    <source>
        <dbReference type="ARBA" id="ARBA00022810"/>
    </source>
</evidence>
<comment type="subcellular location">
    <subcellularLocation>
        <location evidence="2">Cytoplasm</location>
    </subcellularLocation>
    <subcellularLocation>
        <location evidence="1">Nucleus</location>
    </subcellularLocation>
</comment>
<accession>A0A9B0TQG0</accession>
<dbReference type="GO" id="GO:1902230">
    <property type="term" value="P:negative regulation of intrinsic apoptotic signaling pathway in response to DNA damage"/>
    <property type="evidence" value="ECO:0007669"/>
    <property type="project" value="InterPro"/>
</dbReference>
<dbReference type="InterPro" id="IPR043522">
    <property type="entry name" value="DDIAS"/>
</dbReference>
<keyword evidence="13" id="KW-1185">Reference proteome</keyword>
<protein>
    <recommendedName>
        <fullName evidence="9">DNA damage-induced apoptosis suppressor protein</fullName>
    </recommendedName>
    <alternativeName>
        <fullName evidence="10">Nitric oxide-inducible gene protein</fullName>
    </alternativeName>
</protein>
<dbReference type="RefSeq" id="XP_006865075.1">
    <property type="nucleotide sequence ID" value="XM_006865013.1"/>
</dbReference>
<comment type="function">
    <text evidence="8">May be an anti-apoptotic protein involved in DNA repair or cell survival.</text>
</comment>
<dbReference type="OrthoDB" id="9948238at2759"/>
<dbReference type="PANTHER" id="PTHR35537">
    <property type="entry name" value="DNA DAMAGE-INDUCIBLE APOPTOSIS SUPPRESSOR PROTEIN DDIAS"/>
    <property type="match status" value="1"/>
</dbReference>
<feature type="compositionally biased region" description="Polar residues" evidence="11">
    <location>
        <begin position="828"/>
        <end position="846"/>
    </location>
</feature>
<keyword evidence="3" id="KW-0963">Cytoplasm</keyword>
<evidence type="ECO:0000256" key="11">
    <source>
        <dbReference type="SAM" id="MobiDB-lite"/>
    </source>
</evidence>
<keyword evidence="7" id="KW-0131">Cell cycle</keyword>
<evidence type="ECO:0000313" key="14">
    <source>
        <dbReference type="RefSeq" id="XP_006865075.1"/>
    </source>
</evidence>
<dbReference type="AlphaFoldDB" id="A0A9B0TQG0"/>
<dbReference type="GO" id="GO:0006915">
    <property type="term" value="P:apoptotic process"/>
    <property type="evidence" value="ECO:0007669"/>
    <property type="project" value="UniProtKB-KW"/>
</dbReference>
<evidence type="ECO:0000256" key="6">
    <source>
        <dbReference type="ARBA" id="ARBA00023242"/>
    </source>
</evidence>
<feature type="region of interest" description="Disordered" evidence="11">
    <location>
        <begin position="825"/>
        <end position="846"/>
    </location>
</feature>
<keyword evidence="4" id="KW-0053">Apoptosis</keyword>
<evidence type="ECO:0000256" key="7">
    <source>
        <dbReference type="ARBA" id="ARBA00023306"/>
    </source>
</evidence>
<dbReference type="GeneID" id="102839575"/>